<dbReference type="SUPFAM" id="SSF81427">
    <property type="entry name" value="Mitochondrial cytochrome c oxidase subunit VIIc (aka VIIIa)"/>
    <property type="match status" value="1"/>
</dbReference>
<accession>A0A0B7N1A6</accession>
<comment type="subcellular location">
    <subcellularLocation>
        <location evidence="1">Mitochondrion inner membrane</location>
        <topology evidence="1">Single-pass membrane protein</topology>
    </subcellularLocation>
</comment>
<dbReference type="InterPro" id="IPR004202">
    <property type="entry name" value="COX7C/Cox8"/>
</dbReference>
<keyword evidence="9 10" id="KW-0472">Membrane</keyword>
<dbReference type="OrthoDB" id="2274107at2759"/>
<keyword evidence="12" id="KW-1185">Reference proteome</keyword>
<proteinExistence type="inferred from homology"/>
<evidence type="ECO:0000256" key="4">
    <source>
        <dbReference type="ARBA" id="ARBA00022692"/>
    </source>
</evidence>
<dbReference type="GO" id="GO:0045277">
    <property type="term" value="C:respiratory chain complex IV"/>
    <property type="evidence" value="ECO:0007669"/>
    <property type="project" value="InterPro"/>
</dbReference>
<dbReference type="UniPathway" id="UPA00705"/>
<keyword evidence="5" id="KW-0999">Mitochondrion inner membrane</keyword>
<evidence type="ECO:0000256" key="7">
    <source>
        <dbReference type="ARBA" id="ARBA00022989"/>
    </source>
</evidence>
<keyword evidence="8" id="KW-0496">Mitochondrion</keyword>
<organism evidence="11 12">
    <name type="scientific">Parasitella parasitica</name>
    <dbReference type="NCBI Taxonomy" id="35722"/>
    <lineage>
        <taxon>Eukaryota</taxon>
        <taxon>Fungi</taxon>
        <taxon>Fungi incertae sedis</taxon>
        <taxon>Mucoromycota</taxon>
        <taxon>Mucoromycotina</taxon>
        <taxon>Mucoromycetes</taxon>
        <taxon>Mucorales</taxon>
        <taxon>Mucorineae</taxon>
        <taxon>Mucoraceae</taxon>
        <taxon>Parasitella</taxon>
    </lineage>
</organism>
<protein>
    <submittedName>
        <fullName evidence="11">Uncharacterized protein</fullName>
    </submittedName>
</protein>
<dbReference type="STRING" id="35722.A0A0B7N1A6"/>
<reference evidence="11 12" key="1">
    <citation type="submission" date="2014-09" db="EMBL/GenBank/DDBJ databases">
        <authorList>
            <person name="Ellenberger Sabrina"/>
        </authorList>
    </citation>
    <scope>NUCLEOTIDE SEQUENCE [LARGE SCALE GENOMIC DNA]</scope>
    <source>
        <strain evidence="11 12">CBS 412.66</strain>
    </source>
</reference>
<dbReference type="InterPro" id="IPR036636">
    <property type="entry name" value="COX7C/Cox8_sf"/>
</dbReference>
<evidence type="ECO:0000256" key="1">
    <source>
        <dbReference type="ARBA" id="ARBA00004434"/>
    </source>
</evidence>
<evidence type="ECO:0000313" key="11">
    <source>
        <dbReference type="EMBL" id="CEP12041.1"/>
    </source>
</evidence>
<dbReference type="Proteomes" id="UP000054107">
    <property type="component" value="Unassembled WGS sequence"/>
</dbReference>
<comment type="similarity">
    <text evidence="3">Belongs to the cytochrome c oxidase VIIc family.</text>
</comment>
<dbReference type="EMBL" id="LN727311">
    <property type="protein sequence ID" value="CEP12041.1"/>
    <property type="molecule type" value="Genomic_DNA"/>
</dbReference>
<dbReference type="GO" id="GO:0006123">
    <property type="term" value="P:mitochondrial electron transport, cytochrome c to oxygen"/>
    <property type="evidence" value="ECO:0007669"/>
    <property type="project" value="InterPro"/>
</dbReference>
<evidence type="ECO:0000256" key="6">
    <source>
        <dbReference type="ARBA" id="ARBA00022946"/>
    </source>
</evidence>
<dbReference type="AlphaFoldDB" id="A0A0B7N1A6"/>
<evidence type="ECO:0000256" key="8">
    <source>
        <dbReference type="ARBA" id="ARBA00023128"/>
    </source>
</evidence>
<keyword evidence="6" id="KW-0809">Transit peptide</keyword>
<gene>
    <name evidence="11" type="primary">PARPA_05954.1 scaffold 20345</name>
</gene>
<comment type="pathway">
    <text evidence="2">Energy metabolism; oxidative phosphorylation.</text>
</comment>
<evidence type="ECO:0000256" key="3">
    <source>
        <dbReference type="ARBA" id="ARBA00010514"/>
    </source>
</evidence>
<evidence type="ECO:0000256" key="9">
    <source>
        <dbReference type="ARBA" id="ARBA00023136"/>
    </source>
</evidence>
<evidence type="ECO:0000256" key="2">
    <source>
        <dbReference type="ARBA" id="ARBA00004673"/>
    </source>
</evidence>
<evidence type="ECO:0000256" key="10">
    <source>
        <dbReference type="SAM" id="Phobius"/>
    </source>
</evidence>
<keyword evidence="7 10" id="KW-1133">Transmembrane helix</keyword>
<keyword evidence="4 10" id="KW-0812">Transmembrane</keyword>
<name>A0A0B7N1A6_9FUNG</name>
<evidence type="ECO:0000313" key="12">
    <source>
        <dbReference type="Proteomes" id="UP000054107"/>
    </source>
</evidence>
<dbReference type="PANTHER" id="PTHR13313">
    <property type="entry name" value="CYTOCHROME C OXIDASE SUBUNIT VIIC"/>
    <property type="match status" value="1"/>
</dbReference>
<sequence>MISNVLARSAMRASTRQVVRSDLYHFSNANGQNVPFNTKNRAGLAIKMTLYLGLGFGAPFLGRIKNISITFDSNDIYVNPPKIIAQQQQSQQRSRHANTDPACIITRSGKVILMFQERSLQILDTISPNLTVVAATSLTFQGDQTAIDKFITQSTYLTDYTFASFNDYLLVQGGQDANQTESQQTYILDLGYPAFGVWYGLETTPSTPPPSSVSNSVLYATSRWILHFRTQMDHGQFVTYIDCFDPYAFLWLGTVASFNTSTQTIKAIPVNTTTTTAAESDSLIIVPSLSSSYFSATQSFNDSKTATNTKAQQITFWKLDVSKQIFNNITITPIIINNVSSKTRDANQTSNVFNPVLGGTVTLVAADLAVFYGGATTTDQQENLLFFNTTDFRFLPQPPWLTNNAAATIQKNASSTNLLAVILGSVMGSILFIALVVLFIWCCIRRKRSSDQLRHEKYHDKMNRPLFFSASRDAIDSGTRNMAEMSSNNLRNNQPPYKQNLHLYASQKVALPSILIIAQFI</sequence>
<dbReference type="Pfam" id="PF02935">
    <property type="entry name" value="COX7C"/>
    <property type="match status" value="1"/>
</dbReference>
<dbReference type="Gene3D" id="4.10.49.10">
    <property type="entry name" value="Cytochrome c oxidase subunit VIIc"/>
    <property type="match status" value="1"/>
</dbReference>
<dbReference type="PANTHER" id="PTHR13313:SF0">
    <property type="entry name" value="CYTOCHROME C OXIDASE SUBUNIT 7C, MITOCHONDRIAL"/>
    <property type="match status" value="1"/>
</dbReference>
<evidence type="ECO:0000256" key="5">
    <source>
        <dbReference type="ARBA" id="ARBA00022792"/>
    </source>
</evidence>
<dbReference type="GO" id="GO:0005743">
    <property type="term" value="C:mitochondrial inner membrane"/>
    <property type="evidence" value="ECO:0007669"/>
    <property type="project" value="UniProtKB-SubCell"/>
</dbReference>
<feature type="transmembrane region" description="Helical" evidence="10">
    <location>
        <begin position="418"/>
        <end position="444"/>
    </location>
</feature>